<dbReference type="STRING" id="287099.SAMN05660413_02489"/>
<keyword evidence="1" id="KW-1133">Transmembrane helix</keyword>
<feature type="domain" description="DUF2231" evidence="2">
    <location>
        <begin position="13"/>
        <end position="151"/>
    </location>
</feature>
<gene>
    <name evidence="3" type="ORF">SAMN05660413_02489</name>
</gene>
<keyword evidence="4" id="KW-1185">Reference proteome</keyword>
<feature type="transmembrane region" description="Helical" evidence="1">
    <location>
        <begin position="46"/>
        <end position="65"/>
    </location>
</feature>
<dbReference type="Pfam" id="PF09990">
    <property type="entry name" value="DUF2231"/>
    <property type="match status" value="1"/>
</dbReference>
<organism evidence="3 4">
    <name type="scientific">Salegentibacter flavus</name>
    <dbReference type="NCBI Taxonomy" id="287099"/>
    <lineage>
        <taxon>Bacteria</taxon>
        <taxon>Pseudomonadati</taxon>
        <taxon>Bacteroidota</taxon>
        <taxon>Flavobacteriia</taxon>
        <taxon>Flavobacteriales</taxon>
        <taxon>Flavobacteriaceae</taxon>
        <taxon>Salegentibacter</taxon>
    </lineage>
</organism>
<evidence type="ECO:0000313" key="4">
    <source>
        <dbReference type="Proteomes" id="UP000199153"/>
    </source>
</evidence>
<evidence type="ECO:0000313" key="3">
    <source>
        <dbReference type="EMBL" id="SFN76790.1"/>
    </source>
</evidence>
<name>A0A1I5BQ08_9FLAO</name>
<protein>
    <submittedName>
        <fullName evidence="3">Uncharacterized membrane protein</fullName>
    </submittedName>
</protein>
<keyword evidence="1" id="KW-0472">Membrane</keyword>
<dbReference type="RefSeq" id="WP_093410221.1">
    <property type="nucleotide sequence ID" value="NZ_FOVL01000016.1"/>
</dbReference>
<accession>A0A1I5BQ08</accession>
<evidence type="ECO:0000256" key="1">
    <source>
        <dbReference type="SAM" id="Phobius"/>
    </source>
</evidence>
<dbReference type="AlphaFoldDB" id="A0A1I5BQ08"/>
<dbReference type="InterPro" id="IPR019251">
    <property type="entry name" value="DUF2231_TM"/>
</dbReference>
<dbReference type="EMBL" id="FOVL01000016">
    <property type="protein sequence ID" value="SFN76790.1"/>
    <property type="molecule type" value="Genomic_DNA"/>
</dbReference>
<dbReference type="OrthoDB" id="5298381at2"/>
<keyword evidence="1" id="KW-0812">Transmembrane</keyword>
<sequence length="162" mass="18105">MTEIPEFWRTEVFHPLSVHFPVALLLVATLFKIVSLWSRNKVWPQAGSILLGLGIIGAWIAIYTGDQADGIVSRKLCDPTVLKDHENMAYITAWIFTAALVLDLALTYGILKFKRNILKFFLVLMMLTGSVYLGLVGHLGAELVYQQAAGVYTPSEECLEYN</sequence>
<feature type="transmembrane region" description="Helical" evidence="1">
    <location>
        <begin position="12"/>
        <end position="34"/>
    </location>
</feature>
<evidence type="ECO:0000259" key="2">
    <source>
        <dbReference type="Pfam" id="PF09990"/>
    </source>
</evidence>
<dbReference type="Proteomes" id="UP000199153">
    <property type="component" value="Unassembled WGS sequence"/>
</dbReference>
<feature type="transmembrane region" description="Helical" evidence="1">
    <location>
        <begin position="88"/>
        <end position="110"/>
    </location>
</feature>
<proteinExistence type="predicted"/>
<reference evidence="3 4" key="1">
    <citation type="submission" date="2016-10" db="EMBL/GenBank/DDBJ databases">
        <authorList>
            <person name="de Groot N.N."/>
        </authorList>
    </citation>
    <scope>NUCLEOTIDE SEQUENCE [LARGE SCALE GENOMIC DNA]</scope>
    <source>
        <strain evidence="3 4">DSM 17794</strain>
    </source>
</reference>
<feature type="transmembrane region" description="Helical" evidence="1">
    <location>
        <begin position="117"/>
        <end position="135"/>
    </location>
</feature>